<dbReference type="GO" id="GO:0032065">
    <property type="term" value="P:maintenance of protein location in cell cortex"/>
    <property type="evidence" value="ECO:0007669"/>
    <property type="project" value="InterPro"/>
</dbReference>
<gene>
    <name evidence="8" type="ORF">QSP1433_LOCUS14246</name>
    <name evidence="9" type="ORF">QSP1433_LOCUS14247</name>
</gene>
<organism evidence="8">
    <name type="scientific">Mucochytrium quahogii</name>
    <dbReference type="NCBI Taxonomy" id="96639"/>
    <lineage>
        <taxon>Eukaryota</taxon>
        <taxon>Sar</taxon>
        <taxon>Stramenopiles</taxon>
        <taxon>Bigyra</taxon>
        <taxon>Labyrinthulomycetes</taxon>
        <taxon>Thraustochytrida</taxon>
        <taxon>Thraustochytriidae</taxon>
        <taxon>Mucochytrium</taxon>
    </lineage>
</organism>
<dbReference type="InterPro" id="IPR051210">
    <property type="entry name" value="Ub_ligase/GEF_domain"/>
</dbReference>
<evidence type="ECO:0000313" key="9">
    <source>
        <dbReference type="EMBL" id="CAD9700437.1"/>
    </source>
</evidence>
<feature type="repeat" description="RCC1" evidence="6">
    <location>
        <begin position="322"/>
        <end position="371"/>
    </location>
</feature>
<evidence type="ECO:0000256" key="4">
    <source>
        <dbReference type="ARBA" id="ARBA00022833"/>
    </source>
</evidence>
<evidence type="ECO:0000256" key="6">
    <source>
        <dbReference type="PROSITE-ProRule" id="PRU00235"/>
    </source>
</evidence>
<dbReference type="InterPro" id="IPR000408">
    <property type="entry name" value="Reg_chr_condens"/>
</dbReference>
<dbReference type="InterPro" id="IPR011011">
    <property type="entry name" value="Znf_FYVE_PHD"/>
</dbReference>
<dbReference type="EMBL" id="HBHK01022449">
    <property type="protein sequence ID" value="CAD9700436.1"/>
    <property type="molecule type" value="Transcribed_RNA"/>
</dbReference>
<dbReference type="Pfam" id="PF12814">
    <property type="entry name" value="Mcp5_PH"/>
    <property type="match status" value="1"/>
</dbReference>
<dbReference type="InterPro" id="IPR000306">
    <property type="entry name" value="Znf_FYVE"/>
</dbReference>
<proteinExistence type="predicted"/>
<keyword evidence="4" id="KW-0862">Zinc</keyword>
<dbReference type="InterPro" id="IPR024774">
    <property type="entry name" value="PH_dom-Mcp5-type"/>
</dbReference>
<sequence length="597" mass="64928">MNPPWSALERVVVGSKLLKFGRHGSPHYTEIQVSPCYMFIEWNSKKKLSGESKMKLSEVVLLTGQVTSVFKKNERPDLANTSFSLETKDKSRTLDVACMDVKEYEMWVNALQFLTTHGPPGERPTSALKVSVRKMDTDENGASSMKRGSRRWQRDAMKVTNDVYMFGFGGWGQLGLGSDPEMESIETPTLVEILLKHSIVEVACGANHSVAVSKSGELFSWGNGGCGRLGLGHCGHVSTPTLIRCEMDDDDHFVGVACGGMHSLAVSMNGKIFSWGCNTRTQLGLGDARDDQLVPTCIDVPSAVFTKVGAGHSYSVALDLSGQLYTWGAGDSGCLGHGSMEDVDSPRRIKDLTSVSAIDCGEFHMGVIRESHDVYTWGCGISGCLGHGDFSTICFPKRVEIFYECTVVSISCGAAHTSFVVTEAGSTSSNVYTCGATGRGGGVDPQDSSEMIVPIPTILSSLRGASIKQLFSGAFHNLAVSGTGLVYLWGDHIGSSSISEPTVMDSLRGKVVRKVACGSRHTCIMVEKEWLKDNEASRCMECREQFTFVHRRHHCRRCGGIFCGKCSSHRHALLDLGHIEPVRVCDPCYRELMGVEK</sequence>
<feature type="repeat" description="RCC1" evidence="6">
    <location>
        <begin position="484"/>
        <end position="528"/>
    </location>
</feature>
<dbReference type="GO" id="GO:0008270">
    <property type="term" value="F:zinc ion binding"/>
    <property type="evidence" value="ECO:0007669"/>
    <property type="project" value="UniProtKB-KW"/>
</dbReference>
<name>A0A7S2SHN0_9STRA</name>
<dbReference type="PROSITE" id="PS00626">
    <property type="entry name" value="RCC1_2"/>
    <property type="match status" value="2"/>
</dbReference>
<dbReference type="GO" id="GO:0005938">
    <property type="term" value="C:cell cortex"/>
    <property type="evidence" value="ECO:0007669"/>
    <property type="project" value="InterPro"/>
</dbReference>
<dbReference type="InterPro" id="IPR058923">
    <property type="entry name" value="RCC1-like_dom"/>
</dbReference>
<dbReference type="InterPro" id="IPR017455">
    <property type="entry name" value="Znf_FYVE-rel"/>
</dbReference>
<evidence type="ECO:0000256" key="3">
    <source>
        <dbReference type="ARBA" id="ARBA00022771"/>
    </source>
</evidence>
<dbReference type="SUPFAM" id="SSF50985">
    <property type="entry name" value="RCC1/BLIP-II"/>
    <property type="match status" value="2"/>
</dbReference>
<evidence type="ECO:0000313" key="8">
    <source>
        <dbReference type="EMBL" id="CAD9700436.1"/>
    </source>
</evidence>
<feature type="repeat" description="RCC1" evidence="6">
    <location>
        <begin position="216"/>
        <end position="269"/>
    </location>
</feature>
<dbReference type="GO" id="GO:0005543">
    <property type="term" value="F:phospholipid binding"/>
    <property type="evidence" value="ECO:0007669"/>
    <property type="project" value="InterPro"/>
</dbReference>
<dbReference type="InterPro" id="IPR009091">
    <property type="entry name" value="RCC1/BLIP-II"/>
</dbReference>
<accession>A0A7S2SHN0</accession>
<dbReference type="PROSITE" id="PS50012">
    <property type="entry name" value="RCC1_3"/>
    <property type="match status" value="6"/>
</dbReference>
<dbReference type="SMART" id="SM00064">
    <property type="entry name" value="FYVE"/>
    <property type="match status" value="1"/>
</dbReference>
<dbReference type="SUPFAM" id="SSF57903">
    <property type="entry name" value="FYVE/PHD zinc finger"/>
    <property type="match status" value="1"/>
</dbReference>
<dbReference type="Pfam" id="PF25390">
    <property type="entry name" value="WD40_RLD"/>
    <property type="match status" value="1"/>
</dbReference>
<dbReference type="Gene3D" id="2.130.10.30">
    <property type="entry name" value="Regulator of chromosome condensation 1/beta-lactamase-inhibitor protein II"/>
    <property type="match status" value="2"/>
</dbReference>
<dbReference type="InterPro" id="IPR011993">
    <property type="entry name" value="PH-like_dom_sf"/>
</dbReference>
<dbReference type="EMBL" id="HBHK01022450">
    <property type="protein sequence ID" value="CAD9700437.1"/>
    <property type="molecule type" value="Transcribed_RNA"/>
</dbReference>
<dbReference type="Pfam" id="PF01363">
    <property type="entry name" value="FYVE"/>
    <property type="match status" value="1"/>
</dbReference>
<dbReference type="PRINTS" id="PR00633">
    <property type="entry name" value="RCCNDNSATION"/>
</dbReference>
<dbReference type="InterPro" id="IPR013083">
    <property type="entry name" value="Znf_RING/FYVE/PHD"/>
</dbReference>
<protein>
    <recommendedName>
        <fullName evidence="7">FYVE-type domain-containing protein</fullName>
    </recommendedName>
</protein>
<dbReference type="Gene3D" id="2.30.29.30">
    <property type="entry name" value="Pleckstrin-homology domain (PH domain)/Phosphotyrosine-binding domain (PTB)"/>
    <property type="match status" value="1"/>
</dbReference>
<dbReference type="PANTHER" id="PTHR22870:SF388">
    <property type="entry name" value="CLARET, ISOFORM A"/>
    <property type="match status" value="1"/>
</dbReference>
<dbReference type="AlphaFoldDB" id="A0A7S2SHN0"/>
<keyword evidence="3 5" id="KW-0863">Zinc-finger</keyword>
<feature type="domain" description="FYVE-type" evidence="7">
    <location>
        <begin position="533"/>
        <end position="593"/>
    </location>
</feature>
<feature type="repeat" description="RCC1" evidence="6">
    <location>
        <begin position="270"/>
        <end position="321"/>
    </location>
</feature>
<feature type="repeat" description="RCC1" evidence="6">
    <location>
        <begin position="372"/>
        <end position="423"/>
    </location>
</feature>
<dbReference type="SUPFAM" id="SSF50729">
    <property type="entry name" value="PH domain-like"/>
    <property type="match status" value="1"/>
</dbReference>
<dbReference type="PANTHER" id="PTHR22870">
    <property type="entry name" value="REGULATOR OF CHROMOSOME CONDENSATION"/>
    <property type="match status" value="1"/>
</dbReference>
<keyword evidence="1" id="KW-0479">Metal-binding</keyword>
<dbReference type="CDD" id="cd15727">
    <property type="entry name" value="FYVE_ZF21"/>
    <property type="match status" value="1"/>
</dbReference>
<dbReference type="Pfam" id="PF00415">
    <property type="entry name" value="RCC1"/>
    <property type="match status" value="1"/>
</dbReference>
<dbReference type="PROSITE" id="PS50178">
    <property type="entry name" value="ZF_FYVE"/>
    <property type="match status" value="1"/>
</dbReference>
<evidence type="ECO:0000256" key="1">
    <source>
        <dbReference type="ARBA" id="ARBA00022723"/>
    </source>
</evidence>
<evidence type="ECO:0000259" key="7">
    <source>
        <dbReference type="PROSITE" id="PS50178"/>
    </source>
</evidence>
<evidence type="ECO:0000256" key="2">
    <source>
        <dbReference type="ARBA" id="ARBA00022737"/>
    </source>
</evidence>
<feature type="repeat" description="RCC1" evidence="6">
    <location>
        <begin position="161"/>
        <end position="215"/>
    </location>
</feature>
<dbReference type="Gene3D" id="3.30.40.10">
    <property type="entry name" value="Zinc/RING finger domain, C3HC4 (zinc finger)"/>
    <property type="match status" value="1"/>
</dbReference>
<keyword evidence="2" id="KW-0677">Repeat</keyword>
<reference evidence="8" key="1">
    <citation type="submission" date="2021-01" db="EMBL/GenBank/DDBJ databases">
        <authorList>
            <person name="Corre E."/>
            <person name="Pelletier E."/>
            <person name="Niang G."/>
            <person name="Scheremetjew M."/>
            <person name="Finn R."/>
            <person name="Kale V."/>
            <person name="Holt S."/>
            <person name="Cochrane G."/>
            <person name="Meng A."/>
            <person name="Brown T."/>
            <person name="Cohen L."/>
        </authorList>
    </citation>
    <scope>NUCLEOTIDE SEQUENCE</scope>
    <source>
        <strain evidence="8">NY070348D</strain>
    </source>
</reference>
<evidence type="ECO:0000256" key="5">
    <source>
        <dbReference type="PROSITE-ProRule" id="PRU00091"/>
    </source>
</evidence>